<gene>
    <name evidence="2" type="ORF">M408DRAFT_332477</name>
</gene>
<reference evidence="3" key="2">
    <citation type="submission" date="2015-01" db="EMBL/GenBank/DDBJ databases">
        <title>Evolutionary Origins and Diversification of the Mycorrhizal Mutualists.</title>
        <authorList>
            <consortium name="DOE Joint Genome Institute"/>
            <consortium name="Mycorrhizal Genomics Consortium"/>
            <person name="Kohler A."/>
            <person name="Kuo A."/>
            <person name="Nagy L.G."/>
            <person name="Floudas D."/>
            <person name="Copeland A."/>
            <person name="Barry K.W."/>
            <person name="Cichocki N."/>
            <person name="Veneault-Fourrey C."/>
            <person name="LaButti K."/>
            <person name="Lindquist E.A."/>
            <person name="Lipzen A."/>
            <person name="Lundell T."/>
            <person name="Morin E."/>
            <person name="Murat C."/>
            <person name="Riley R."/>
            <person name="Ohm R."/>
            <person name="Sun H."/>
            <person name="Tunlid A."/>
            <person name="Henrissat B."/>
            <person name="Grigoriev I.V."/>
            <person name="Hibbett D.S."/>
            <person name="Martin F."/>
        </authorList>
    </citation>
    <scope>NUCLEOTIDE SEQUENCE [LARGE SCALE GENOMIC DNA]</scope>
    <source>
        <strain evidence="3">MAFF 305830</strain>
    </source>
</reference>
<evidence type="ECO:0000313" key="3">
    <source>
        <dbReference type="Proteomes" id="UP000054097"/>
    </source>
</evidence>
<dbReference type="EMBL" id="KN824341">
    <property type="protein sequence ID" value="KIM23179.1"/>
    <property type="molecule type" value="Genomic_DNA"/>
</dbReference>
<reference evidence="2 3" key="1">
    <citation type="submission" date="2014-04" db="EMBL/GenBank/DDBJ databases">
        <authorList>
            <consortium name="DOE Joint Genome Institute"/>
            <person name="Kuo A."/>
            <person name="Zuccaro A."/>
            <person name="Kohler A."/>
            <person name="Nagy L.G."/>
            <person name="Floudas D."/>
            <person name="Copeland A."/>
            <person name="Barry K.W."/>
            <person name="Cichocki N."/>
            <person name="Veneault-Fourrey C."/>
            <person name="LaButti K."/>
            <person name="Lindquist E.A."/>
            <person name="Lipzen A."/>
            <person name="Lundell T."/>
            <person name="Morin E."/>
            <person name="Murat C."/>
            <person name="Sun H."/>
            <person name="Tunlid A."/>
            <person name="Henrissat B."/>
            <person name="Grigoriev I.V."/>
            <person name="Hibbett D.S."/>
            <person name="Martin F."/>
            <person name="Nordberg H.P."/>
            <person name="Cantor M.N."/>
            <person name="Hua S.X."/>
        </authorList>
    </citation>
    <scope>NUCLEOTIDE SEQUENCE [LARGE SCALE GENOMIC DNA]</scope>
    <source>
        <strain evidence="2 3">MAFF 305830</strain>
    </source>
</reference>
<evidence type="ECO:0000256" key="1">
    <source>
        <dbReference type="SAM" id="MobiDB-lite"/>
    </source>
</evidence>
<name>A0A0C3AT39_SERVB</name>
<dbReference type="AlphaFoldDB" id="A0A0C3AT39"/>
<dbReference type="Proteomes" id="UP000054097">
    <property type="component" value="Unassembled WGS sequence"/>
</dbReference>
<proteinExistence type="predicted"/>
<protein>
    <submittedName>
        <fullName evidence="2">Uncharacterized protein</fullName>
    </submittedName>
</protein>
<feature type="region of interest" description="Disordered" evidence="1">
    <location>
        <begin position="47"/>
        <end position="68"/>
    </location>
</feature>
<keyword evidence="3" id="KW-1185">Reference proteome</keyword>
<evidence type="ECO:0000313" key="2">
    <source>
        <dbReference type="EMBL" id="KIM23179.1"/>
    </source>
</evidence>
<accession>A0A0C3AT39</accession>
<sequence length="156" mass="16583">MPKQFYIRVTHGITGGFAPATPTSVQQITSSLSGSAATIQLQTTTRAKDQAKLPDAPTAESVLPSSSHNKVDELVTELEEIFKKLPREDPPGSKDIYGMDVGIVFGSDAVQWQNGGPAGCGEGFSQTDATDADKKEFTRALEIIDKLTSLGQVETA</sequence>
<organism evidence="2 3">
    <name type="scientific">Serendipita vermifera MAFF 305830</name>
    <dbReference type="NCBI Taxonomy" id="933852"/>
    <lineage>
        <taxon>Eukaryota</taxon>
        <taxon>Fungi</taxon>
        <taxon>Dikarya</taxon>
        <taxon>Basidiomycota</taxon>
        <taxon>Agaricomycotina</taxon>
        <taxon>Agaricomycetes</taxon>
        <taxon>Sebacinales</taxon>
        <taxon>Serendipitaceae</taxon>
        <taxon>Serendipita</taxon>
    </lineage>
</organism>
<dbReference type="HOGENOM" id="CLU_150802_0_0_1"/>
<dbReference type="OrthoDB" id="5366606at2759"/>